<dbReference type="EMBL" id="LIAE01007801">
    <property type="protein sequence ID" value="PAV76889.1"/>
    <property type="molecule type" value="Genomic_DNA"/>
</dbReference>
<comment type="caution">
    <text evidence="3">The sequence shown here is derived from an EMBL/GenBank/DDBJ whole genome shotgun (WGS) entry which is preliminary data.</text>
</comment>
<name>A0A2A2KSJ8_9BILA</name>
<dbReference type="Proteomes" id="UP000218231">
    <property type="component" value="Unassembled WGS sequence"/>
</dbReference>
<evidence type="ECO:0000313" key="4">
    <source>
        <dbReference type="Proteomes" id="UP000218231"/>
    </source>
</evidence>
<dbReference type="OrthoDB" id="5850475at2759"/>
<feature type="region of interest" description="Disordered" evidence="2">
    <location>
        <begin position="1"/>
        <end position="36"/>
    </location>
</feature>
<gene>
    <name evidence="3" type="ORF">WR25_26779</name>
</gene>
<protein>
    <submittedName>
        <fullName evidence="3">Uncharacterized protein</fullName>
    </submittedName>
</protein>
<evidence type="ECO:0000256" key="1">
    <source>
        <dbReference type="SAM" id="Coils"/>
    </source>
</evidence>
<feature type="region of interest" description="Disordered" evidence="2">
    <location>
        <begin position="180"/>
        <end position="199"/>
    </location>
</feature>
<feature type="compositionally biased region" description="Low complexity" evidence="2">
    <location>
        <begin position="20"/>
        <end position="31"/>
    </location>
</feature>
<reference evidence="3 4" key="1">
    <citation type="journal article" date="2017" name="Curr. Biol.">
        <title>Genome architecture and evolution of a unichromosomal asexual nematode.</title>
        <authorList>
            <person name="Fradin H."/>
            <person name="Zegar C."/>
            <person name="Gutwein M."/>
            <person name="Lucas J."/>
            <person name="Kovtun M."/>
            <person name="Corcoran D."/>
            <person name="Baugh L.R."/>
            <person name="Kiontke K."/>
            <person name="Gunsalus K."/>
            <person name="Fitch D.H."/>
            <person name="Piano F."/>
        </authorList>
    </citation>
    <scope>NUCLEOTIDE SEQUENCE [LARGE SCALE GENOMIC DNA]</scope>
    <source>
        <strain evidence="3">PF1309</strain>
    </source>
</reference>
<feature type="coiled-coil region" evidence="1">
    <location>
        <begin position="56"/>
        <end position="154"/>
    </location>
</feature>
<keyword evidence="1" id="KW-0175">Coiled coil</keyword>
<organism evidence="3 4">
    <name type="scientific">Diploscapter pachys</name>
    <dbReference type="NCBI Taxonomy" id="2018661"/>
    <lineage>
        <taxon>Eukaryota</taxon>
        <taxon>Metazoa</taxon>
        <taxon>Ecdysozoa</taxon>
        <taxon>Nematoda</taxon>
        <taxon>Chromadorea</taxon>
        <taxon>Rhabditida</taxon>
        <taxon>Rhabditina</taxon>
        <taxon>Rhabditomorpha</taxon>
        <taxon>Rhabditoidea</taxon>
        <taxon>Rhabditidae</taxon>
        <taxon>Diploscapter</taxon>
    </lineage>
</organism>
<accession>A0A2A2KSJ8</accession>
<feature type="coiled-coil region" evidence="1">
    <location>
        <begin position="220"/>
        <end position="282"/>
    </location>
</feature>
<dbReference type="AlphaFoldDB" id="A0A2A2KSJ8"/>
<sequence>MVATISAGSPYRASPSKSSQNNAHQNHQNMQGSSNFDRIIDTIPDEELGRVPPIMLQQLARANEVIKQQNREMERLRAGDKSLENERLRKQLHDLDEEIKKSRTNFLTQESLLADMNSELQALLEERRVLQASYAELENKYKRTKLANRELARALEYGFEVEEGTSKDDYLRRSEESLLEQSRRHANEATTSKEPVRDQKNFESHAEYRVQGSPPDTSALKSDTSEVKQLREQLEKEIRMNESLHKDLEASRRMLLGRESELAEMKTKFAEMQMRLTQAESDVAGTSSDLAIERARCDRLALEQHETATLYNQMQESLQLLMVEKEDVEHDYKFAKQTILTLNAKL</sequence>
<evidence type="ECO:0000256" key="2">
    <source>
        <dbReference type="SAM" id="MobiDB-lite"/>
    </source>
</evidence>
<evidence type="ECO:0000313" key="3">
    <source>
        <dbReference type="EMBL" id="PAV76889.1"/>
    </source>
</evidence>
<dbReference type="STRING" id="2018661.A0A2A2KSJ8"/>
<keyword evidence="4" id="KW-1185">Reference proteome</keyword>
<proteinExistence type="predicted"/>